<accession>A0A1J4MLI2</accession>
<dbReference type="GO" id="GO:0005524">
    <property type="term" value="F:ATP binding"/>
    <property type="evidence" value="ECO:0007669"/>
    <property type="project" value="UniProtKB-KW"/>
</dbReference>
<dbReference type="Gene3D" id="3.30.200.20">
    <property type="entry name" value="Phosphorylase Kinase, domain 1"/>
    <property type="match status" value="1"/>
</dbReference>
<evidence type="ECO:0000256" key="4">
    <source>
        <dbReference type="ARBA" id="ARBA00022777"/>
    </source>
</evidence>
<organism evidence="7 8">
    <name type="scientific">Cryptosporidium ubiquitum</name>
    <dbReference type="NCBI Taxonomy" id="857276"/>
    <lineage>
        <taxon>Eukaryota</taxon>
        <taxon>Sar</taxon>
        <taxon>Alveolata</taxon>
        <taxon>Apicomplexa</taxon>
        <taxon>Conoidasida</taxon>
        <taxon>Coccidia</taxon>
        <taxon>Eucoccidiorida</taxon>
        <taxon>Eimeriorina</taxon>
        <taxon>Cryptosporidiidae</taxon>
        <taxon>Cryptosporidium</taxon>
    </lineage>
</organism>
<sequence>MDLVIGRGTFGTVRVFRDSKFGKLCIYKTANSVEKNGDLEKEDNLLRKLKGKQVVERYGSFVDENGLFTIILEYLPRDLRKVILKEEAYSFNIRRKILFEILKGIEHIHNLKVTHNDLKPENVLVNEDFSIKICDFGMATETDSKTIKYDKVFTNLKYKSPERLLGTRNLDDLFASDIWSFGCIAFELLTGKALFNGENEIDQLLSIFRIVGTPVEASLNYLNSLPSISKSGIILPSFKPNWELLGFNCKDSKPFFELLRHSLNPSSLERITATQALKLKIFSDLL</sequence>
<keyword evidence="2" id="KW-0808">Transferase</keyword>
<evidence type="ECO:0000256" key="1">
    <source>
        <dbReference type="ARBA" id="ARBA00022527"/>
    </source>
</evidence>
<dbReference type="InterPro" id="IPR000719">
    <property type="entry name" value="Prot_kinase_dom"/>
</dbReference>
<evidence type="ECO:0000256" key="5">
    <source>
        <dbReference type="ARBA" id="ARBA00022840"/>
    </source>
</evidence>
<reference evidence="7 8" key="1">
    <citation type="submission" date="2016-10" db="EMBL/GenBank/DDBJ databases">
        <title>Reductive evolution of mitochondrial metabolism and differential evolution of invasion-related proteins in Cryptosporidium.</title>
        <authorList>
            <person name="Liu S."/>
            <person name="Roellig D.M."/>
            <person name="Guo Y."/>
            <person name="Li N."/>
            <person name="Frace M.A."/>
            <person name="Tang K."/>
            <person name="Zhang L."/>
            <person name="Feng Y."/>
            <person name="Xiao L."/>
        </authorList>
    </citation>
    <scope>NUCLEOTIDE SEQUENCE [LARGE SCALE GENOMIC DNA]</scope>
    <source>
        <strain evidence="7">39726</strain>
    </source>
</reference>
<feature type="domain" description="Protein kinase" evidence="6">
    <location>
        <begin position="1"/>
        <end position="282"/>
    </location>
</feature>
<dbReference type="PANTHER" id="PTHR24055">
    <property type="entry name" value="MITOGEN-ACTIVATED PROTEIN KINASE"/>
    <property type="match status" value="1"/>
</dbReference>
<dbReference type="SMART" id="SM00220">
    <property type="entry name" value="S_TKc"/>
    <property type="match status" value="1"/>
</dbReference>
<protein>
    <recommendedName>
        <fullName evidence="6">Protein kinase domain-containing protein</fullName>
    </recommendedName>
</protein>
<dbReference type="RefSeq" id="XP_028876178.1">
    <property type="nucleotide sequence ID" value="XM_029020171.1"/>
</dbReference>
<dbReference type="GO" id="GO:0004674">
    <property type="term" value="F:protein serine/threonine kinase activity"/>
    <property type="evidence" value="ECO:0007669"/>
    <property type="project" value="UniProtKB-KW"/>
</dbReference>
<dbReference type="PROSITE" id="PS00108">
    <property type="entry name" value="PROTEIN_KINASE_ST"/>
    <property type="match status" value="1"/>
</dbReference>
<comment type="caution">
    <text evidence="7">The sequence shown here is derived from an EMBL/GenBank/DDBJ whole genome shotgun (WGS) entry which is preliminary data.</text>
</comment>
<dbReference type="SUPFAM" id="SSF56112">
    <property type="entry name" value="Protein kinase-like (PK-like)"/>
    <property type="match status" value="1"/>
</dbReference>
<gene>
    <name evidence="7" type="ORF">cubi_03158</name>
</gene>
<evidence type="ECO:0000313" key="8">
    <source>
        <dbReference type="Proteomes" id="UP000186176"/>
    </source>
</evidence>
<name>A0A1J4MLI2_9CRYT</name>
<dbReference type="InterPro" id="IPR008271">
    <property type="entry name" value="Ser/Thr_kinase_AS"/>
</dbReference>
<keyword evidence="5" id="KW-0067">ATP-binding</keyword>
<dbReference type="EMBL" id="LRBP01000006">
    <property type="protein sequence ID" value="OII75048.1"/>
    <property type="molecule type" value="Genomic_DNA"/>
</dbReference>
<dbReference type="InterPro" id="IPR050117">
    <property type="entry name" value="MAPK"/>
</dbReference>
<evidence type="ECO:0000256" key="2">
    <source>
        <dbReference type="ARBA" id="ARBA00022679"/>
    </source>
</evidence>
<dbReference type="Proteomes" id="UP000186176">
    <property type="component" value="Unassembled WGS sequence"/>
</dbReference>
<keyword evidence="1" id="KW-0723">Serine/threonine-protein kinase</keyword>
<evidence type="ECO:0000256" key="3">
    <source>
        <dbReference type="ARBA" id="ARBA00022741"/>
    </source>
</evidence>
<keyword evidence="8" id="KW-1185">Reference proteome</keyword>
<dbReference type="Gene3D" id="1.10.510.10">
    <property type="entry name" value="Transferase(Phosphotransferase) domain 1"/>
    <property type="match status" value="1"/>
</dbReference>
<dbReference type="AlphaFoldDB" id="A0A1J4MLI2"/>
<evidence type="ECO:0000259" key="6">
    <source>
        <dbReference type="PROSITE" id="PS50011"/>
    </source>
</evidence>
<dbReference type="VEuPathDB" id="CryptoDB:cubi_03158"/>
<dbReference type="FunFam" id="1.10.510.10:FF:000624">
    <property type="entry name" value="Mitogen-activated protein kinase"/>
    <property type="match status" value="1"/>
</dbReference>
<keyword evidence="4" id="KW-0418">Kinase</keyword>
<evidence type="ECO:0000313" key="7">
    <source>
        <dbReference type="EMBL" id="OII75048.1"/>
    </source>
</evidence>
<dbReference type="InterPro" id="IPR011009">
    <property type="entry name" value="Kinase-like_dom_sf"/>
</dbReference>
<dbReference type="PROSITE" id="PS50011">
    <property type="entry name" value="PROTEIN_KINASE_DOM"/>
    <property type="match status" value="1"/>
</dbReference>
<keyword evidence="3" id="KW-0547">Nucleotide-binding</keyword>
<dbReference type="OrthoDB" id="248923at2759"/>
<dbReference type="GeneID" id="39979950"/>
<dbReference type="Pfam" id="PF00069">
    <property type="entry name" value="Pkinase"/>
    <property type="match status" value="1"/>
</dbReference>
<proteinExistence type="predicted"/>